<evidence type="ECO:0000256" key="1">
    <source>
        <dbReference type="ARBA" id="ARBA00009129"/>
    </source>
</evidence>
<keyword evidence="3" id="KW-0614">Plasmid</keyword>
<dbReference type="Proteomes" id="UP000000245">
    <property type="component" value="Plasmid pACRY01"/>
</dbReference>
<dbReference type="PANTHER" id="PTHR34977:SF1">
    <property type="entry name" value="UPF0337 PROTEIN YJBJ"/>
    <property type="match status" value="1"/>
</dbReference>
<dbReference type="EMBL" id="CP000689">
    <property type="protein sequence ID" value="ABQ28772.1"/>
    <property type="molecule type" value="Genomic_DNA"/>
</dbReference>
<sequence>MDKDRVAGLAKEIKGAVKEAVGKLVGDAKLQAEGRAGKTEGRVQNTVGGLKDSVRK</sequence>
<evidence type="ECO:0000313" key="3">
    <source>
        <dbReference type="EMBL" id="ABQ28772.1"/>
    </source>
</evidence>
<dbReference type="KEGG" id="acr:Acry_3147"/>
<geneLocation type="plasmid" evidence="3 4">
    <name>pACRY01</name>
</geneLocation>
<dbReference type="RefSeq" id="WP_011930545.1">
    <property type="nucleotide sequence ID" value="NC_009467.1"/>
</dbReference>
<accession>A5FT40</accession>
<feature type="domain" description="CsbD-like" evidence="2">
    <location>
        <begin position="4"/>
        <end position="56"/>
    </location>
</feature>
<dbReference type="PANTHER" id="PTHR34977">
    <property type="entry name" value="UPF0337 PROTEIN YJBJ"/>
    <property type="match status" value="1"/>
</dbReference>
<dbReference type="AlphaFoldDB" id="A5FT40"/>
<reference evidence="3 4" key="1">
    <citation type="submission" date="2007-05" db="EMBL/GenBank/DDBJ databases">
        <title>Complete sequence of plasmid1 pACRY01 of Acidiphilium cryptum JF-5.</title>
        <authorList>
            <consortium name="US DOE Joint Genome Institute"/>
            <person name="Copeland A."/>
            <person name="Lucas S."/>
            <person name="Lapidus A."/>
            <person name="Barry K."/>
            <person name="Detter J.C."/>
            <person name="Glavina del Rio T."/>
            <person name="Hammon N."/>
            <person name="Israni S."/>
            <person name="Dalin E."/>
            <person name="Tice H."/>
            <person name="Pitluck S."/>
            <person name="Sims D."/>
            <person name="Brettin T."/>
            <person name="Bruce D."/>
            <person name="Han C."/>
            <person name="Schmutz J."/>
            <person name="Larimer F."/>
            <person name="Land M."/>
            <person name="Hauser L."/>
            <person name="Kyrpides N."/>
            <person name="Kim E."/>
            <person name="Magnuson T."/>
            <person name="Richardson P."/>
        </authorList>
    </citation>
    <scope>NUCLEOTIDE SEQUENCE [LARGE SCALE GENOMIC DNA]</scope>
    <source>
        <strain evidence="4">JF-5</strain>
        <plasmid evidence="4">Plasmid pACRY01</plasmid>
    </source>
</reference>
<dbReference type="Pfam" id="PF05532">
    <property type="entry name" value="CsbD"/>
    <property type="match status" value="1"/>
</dbReference>
<dbReference type="InterPro" id="IPR036629">
    <property type="entry name" value="YjbJ_sf"/>
</dbReference>
<dbReference type="HOGENOM" id="CLU_135567_3_3_5"/>
<evidence type="ECO:0000259" key="2">
    <source>
        <dbReference type="Pfam" id="PF05532"/>
    </source>
</evidence>
<organism evidence="3 4">
    <name type="scientific">Acidiphilium cryptum (strain JF-5)</name>
    <dbReference type="NCBI Taxonomy" id="349163"/>
    <lineage>
        <taxon>Bacteria</taxon>
        <taxon>Pseudomonadati</taxon>
        <taxon>Pseudomonadota</taxon>
        <taxon>Alphaproteobacteria</taxon>
        <taxon>Acetobacterales</taxon>
        <taxon>Acidocellaceae</taxon>
        <taxon>Acidiphilium</taxon>
    </lineage>
</organism>
<dbReference type="InterPro" id="IPR008462">
    <property type="entry name" value="CsbD"/>
</dbReference>
<gene>
    <name evidence="3" type="ordered locus">Acry_3147</name>
</gene>
<name>A5FT40_ACICJ</name>
<evidence type="ECO:0000313" key="4">
    <source>
        <dbReference type="Proteomes" id="UP000000245"/>
    </source>
</evidence>
<proteinExistence type="inferred from homology"/>
<dbReference type="InterPro" id="IPR050423">
    <property type="entry name" value="UPF0337_stress_rsp"/>
</dbReference>
<comment type="similarity">
    <text evidence="1">Belongs to the UPF0337 (CsbD) family.</text>
</comment>
<protein>
    <submittedName>
        <fullName evidence="3">CsbD family protein</fullName>
    </submittedName>
</protein>
<dbReference type="SUPFAM" id="SSF69047">
    <property type="entry name" value="Hypothetical protein YjbJ"/>
    <property type="match status" value="1"/>
</dbReference>
<keyword evidence="4" id="KW-1185">Reference proteome</keyword>
<dbReference type="Gene3D" id="1.10.1470.10">
    <property type="entry name" value="YjbJ"/>
    <property type="match status" value="1"/>
</dbReference>